<comment type="caution">
    <text evidence="1">The sequence shown here is derived from an EMBL/GenBank/DDBJ whole genome shotgun (WGS) entry which is preliminary data.</text>
</comment>
<sequence length="242" mass="28823">RCDKNNWLLTCLEDASKKVIKLLTQRLEPQDLYIIENSVRFNPREITTSTIIEKMKHDIFKNGNYNIVNGKLILYEDMNMSKRHHFVNEINWNEKTSFELVDGDFYFKNLRLKYKERAERKGNPSVITMINRLQQENKRVPSGRVNTIVKYLPGSRAVGERMILSEEYDPEKDKIDTIYYIKKFNSFIRSYLNIEEKEAWGLVNRWYNEVVKSSQIQQAQDTDNEESDSTDESSREPNKRYK</sequence>
<dbReference type="EMBL" id="CAJVQC010069906">
    <property type="protein sequence ID" value="CAG8809266.1"/>
    <property type="molecule type" value="Genomic_DNA"/>
</dbReference>
<feature type="non-terminal residue" evidence="1">
    <location>
        <position position="1"/>
    </location>
</feature>
<evidence type="ECO:0000313" key="2">
    <source>
        <dbReference type="Proteomes" id="UP000789920"/>
    </source>
</evidence>
<dbReference type="Proteomes" id="UP000789920">
    <property type="component" value="Unassembled WGS sequence"/>
</dbReference>
<protein>
    <submittedName>
        <fullName evidence="1">3758_t:CDS:1</fullName>
    </submittedName>
</protein>
<gene>
    <name evidence="1" type="ORF">RPERSI_LOCUS22826</name>
</gene>
<name>A0ACA9RVA2_9GLOM</name>
<evidence type="ECO:0000313" key="1">
    <source>
        <dbReference type="EMBL" id="CAG8809266.1"/>
    </source>
</evidence>
<accession>A0ACA9RVA2</accession>
<keyword evidence="2" id="KW-1185">Reference proteome</keyword>
<organism evidence="1 2">
    <name type="scientific">Racocetra persica</name>
    <dbReference type="NCBI Taxonomy" id="160502"/>
    <lineage>
        <taxon>Eukaryota</taxon>
        <taxon>Fungi</taxon>
        <taxon>Fungi incertae sedis</taxon>
        <taxon>Mucoromycota</taxon>
        <taxon>Glomeromycotina</taxon>
        <taxon>Glomeromycetes</taxon>
        <taxon>Diversisporales</taxon>
        <taxon>Gigasporaceae</taxon>
        <taxon>Racocetra</taxon>
    </lineage>
</organism>
<reference evidence="1" key="1">
    <citation type="submission" date="2021-06" db="EMBL/GenBank/DDBJ databases">
        <authorList>
            <person name="Kallberg Y."/>
            <person name="Tangrot J."/>
            <person name="Rosling A."/>
        </authorList>
    </citation>
    <scope>NUCLEOTIDE SEQUENCE</scope>
    <source>
        <strain evidence="1">MA461A</strain>
    </source>
</reference>
<proteinExistence type="predicted"/>